<name>A0A172TS10_9BACT</name>
<dbReference type="AlphaFoldDB" id="A0A172TS10"/>
<keyword evidence="1" id="KW-0602">Photosynthesis</keyword>
<sequence length="343" mass="37438">MKKLLLLPFLLLVVTSFSQYPEIAVLTQGTKTSIRGLSVVNDATAWVSGSNGTVGKTTDGGKNWKWITVKGFEKRDFRDIEAFDATTAIIMAVDAPAYILKTVDGGSSWKIVYENETKGMFLDAMEFWNINAGIVVGDPIDGRLFIARTFDGGNTWKEIPNEYKPKVDSGEALFAASGTNIRILDRDEAIFVTGGLQSRVFIRDKIIALPIIQGKETTGANSIDVMDKYSRNGGQTLMVVGGDFNKPDSDTLNCVYSTNRGKSWQTPKRAPHGYRSCVEYLSKKHAITCGLNGVDYTIDGGKNWKLISKEGFNVCKVAKNGSAVYLAGSNGKIGKIISDKSKN</sequence>
<dbReference type="SUPFAM" id="SSF50939">
    <property type="entry name" value="Sialidases"/>
    <property type="match status" value="1"/>
</dbReference>
<dbReference type="Gene3D" id="2.130.10.10">
    <property type="entry name" value="YVTN repeat-like/Quinoprotein amine dehydrogenase"/>
    <property type="match status" value="2"/>
</dbReference>
<dbReference type="RefSeq" id="WP_066401791.1">
    <property type="nucleotide sequence ID" value="NZ_CP011390.1"/>
</dbReference>
<evidence type="ECO:0000259" key="4">
    <source>
        <dbReference type="Pfam" id="PF14870"/>
    </source>
</evidence>
<dbReference type="Proteomes" id="UP000077177">
    <property type="component" value="Chromosome"/>
</dbReference>
<dbReference type="GO" id="GO:0015979">
    <property type="term" value="P:photosynthesis"/>
    <property type="evidence" value="ECO:0007669"/>
    <property type="project" value="UniProtKB-KW"/>
</dbReference>
<evidence type="ECO:0000313" key="6">
    <source>
        <dbReference type="Proteomes" id="UP000077177"/>
    </source>
</evidence>
<reference evidence="5 6" key="2">
    <citation type="journal article" date="2016" name="Int. J. Syst. Evol. Microbiol.">
        <title>Flavisolibacter tropicus sp. nov., isolated from tropical soil.</title>
        <authorList>
            <person name="Lee J.J."/>
            <person name="Kang M.S."/>
            <person name="Kim G.S."/>
            <person name="Lee C.S."/>
            <person name="Lim S."/>
            <person name="Lee J."/>
            <person name="Roh S.H."/>
            <person name="Kang H."/>
            <person name="Ha J.M."/>
            <person name="Bae S."/>
            <person name="Jung H.Y."/>
            <person name="Kim M.K."/>
        </authorList>
    </citation>
    <scope>NUCLEOTIDE SEQUENCE [LARGE SCALE GENOMIC DNA]</scope>
    <source>
        <strain evidence="5 6">LCS9</strain>
    </source>
</reference>
<feature type="domain" description="Photosynthesis system II assembly factor Ycf48/Hcf136-like" evidence="4">
    <location>
        <begin position="32"/>
        <end position="112"/>
    </location>
</feature>
<dbReference type="KEGG" id="fla:SY85_03260"/>
<dbReference type="EMBL" id="CP011390">
    <property type="protein sequence ID" value="ANE49664.1"/>
    <property type="molecule type" value="Genomic_DNA"/>
</dbReference>
<keyword evidence="3" id="KW-0732">Signal</keyword>
<evidence type="ECO:0000256" key="3">
    <source>
        <dbReference type="SAM" id="SignalP"/>
    </source>
</evidence>
<dbReference type="PANTHER" id="PTHR47199:SF2">
    <property type="entry name" value="PHOTOSYSTEM II STABILITY_ASSEMBLY FACTOR HCF136, CHLOROPLASTIC"/>
    <property type="match status" value="1"/>
</dbReference>
<accession>A0A172TS10</accession>
<organism evidence="5 6">
    <name type="scientific">Flavisolibacter tropicus</name>
    <dbReference type="NCBI Taxonomy" id="1492898"/>
    <lineage>
        <taxon>Bacteria</taxon>
        <taxon>Pseudomonadati</taxon>
        <taxon>Bacteroidota</taxon>
        <taxon>Chitinophagia</taxon>
        <taxon>Chitinophagales</taxon>
        <taxon>Chitinophagaceae</taxon>
        <taxon>Flavisolibacter</taxon>
    </lineage>
</organism>
<dbReference type="InterPro" id="IPR028203">
    <property type="entry name" value="PSII_CF48-like_dom"/>
</dbReference>
<evidence type="ECO:0000313" key="5">
    <source>
        <dbReference type="EMBL" id="ANE49664.1"/>
    </source>
</evidence>
<evidence type="ECO:0000256" key="2">
    <source>
        <dbReference type="ARBA" id="ARBA00023276"/>
    </source>
</evidence>
<evidence type="ECO:0000256" key="1">
    <source>
        <dbReference type="ARBA" id="ARBA00022531"/>
    </source>
</evidence>
<keyword evidence="6" id="KW-1185">Reference proteome</keyword>
<proteinExistence type="predicted"/>
<dbReference type="Pfam" id="PF14870">
    <property type="entry name" value="PSII_BNR"/>
    <property type="match status" value="1"/>
</dbReference>
<dbReference type="GO" id="GO:0009523">
    <property type="term" value="C:photosystem II"/>
    <property type="evidence" value="ECO:0007669"/>
    <property type="project" value="UniProtKB-KW"/>
</dbReference>
<dbReference type="STRING" id="1492898.SY85_03260"/>
<dbReference type="OrthoDB" id="9813892at2"/>
<protein>
    <submittedName>
        <fullName evidence="5">Oxidoreductase</fullName>
    </submittedName>
</protein>
<feature type="signal peptide" evidence="3">
    <location>
        <begin position="1"/>
        <end position="20"/>
    </location>
</feature>
<dbReference type="InterPro" id="IPR036278">
    <property type="entry name" value="Sialidase_sf"/>
</dbReference>
<dbReference type="PANTHER" id="PTHR47199">
    <property type="entry name" value="PHOTOSYSTEM II STABILITY/ASSEMBLY FACTOR HCF136, CHLOROPLASTIC"/>
    <property type="match status" value="1"/>
</dbReference>
<keyword evidence="2" id="KW-0604">Photosystem II</keyword>
<dbReference type="InterPro" id="IPR015943">
    <property type="entry name" value="WD40/YVTN_repeat-like_dom_sf"/>
</dbReference>
<gene>
    <name evidence="5" type="ORF">SY85_03260</name>
</gene>
<feature type="chain" id="PRO_5008001072" evidence="3">
    <location>
        <begin position="21"/>
        <end position="343"/>
    </location>
</feature>
<reference evidence="6" key="1">
    <citation type="submission" date="2015-01" db="EMBL/GenBank/DDBJ databases">
        <title>Flavisolibacter sp./LCS9/ whole genome sequencing.</title>
        <authorList>
            <person name="Kim M.K."/>
            <person name="Srinivasan S."/>
            <person name="Lee J.-J."/>
        </authorList>
    </citation>
    <scope>NUCLEOTIDE SEQUENCE [LARGE SCALE GENOMIC DNA]</scope>
    <source>
        <strain evidence="6">LCS9</strain>
    </source>
</reference>